<name>A0A484LXP8_9ASTE</name>
<evidence type="ECO:0000313" key="11">
    <source>
        <dbReference type="EMBL" id="VFQ81057.1"/>
    </source>
</evidence>
<dbReference type="AlphaFoldDB" id="A0A484LXP8"/>
<reference evidence="11 12" key="1">
    <citation type="submission" date="2018-04" db="EMBL/GenBank/DDBJ databases">
        <authorList>
            <person name="Vogel A."/>
        </authorList>
    </citation>
    <scope>NUCLEOTIDE SEQUENCE [LARGE SCALE GENOMIC DNA]</scope>
</reference>
<evidence type="ECO:0000256" key="9">
    <source>
        <dbReference type="SAM" id="SignalP"/>
    </source>
</evidence>
<dbReference type="OrthoDB" id="759142at2759"/>
<evidence type="ECO:0000256" key="7">
    <source>
        <dbReference type="RuleBase" id="RU003827"/>
    </source>
</evidence>
<gene>
    <name evidence="11" type="ORF">CCAM_LOCUS22833</name>
</gene>
<organism evidence="11 12">
    <name type="scientific">Cuscuta campestris</name>
    <dbReference type="NCBI Taxonomy" id="132261"/>
    <lineage>
        <taxon>Eukaryota</taxon>
        <taxon>Viridiplantae</taxon>
        <taxon>Streptophyta</taxon>
        <taxon>Embryophyta</taxon>
        <taxon>Tracheophyta</taxon>
        <taxon>Spermatophyta</taxon>
        <taxon>Magnoliopsida</taxon>
        <taxon>eudicotyledons</taxon>
        <taxon>Gunneridae</taxon>
        <taxon>Pentapetalae</taxon>
        <taxon>asterids</taxon>
        <taxon>lamiids</taxon>
        <taxon>Solanales</taxon>
        <taxon>Convolvulaceae</taxon>
        <taxon>Cuscuteae</taxon>
        <taxon>Cuscuta</taxon>
        <taxon>Cuscuta subgen. Grammica</taxon>
        <taxon>Cuscuta sect. Cleistogrammica</taxon>
    </lineage>
</organism>
<keyword evidence="6 8" id="KW-0472">Membrane</keyword>
<dbReference type="PANTHER" id="PTHR22811">
    <property type="entry name" value="TRANSMEMBRANE EMP24 DOMAIN-CONTAINING PROTEIN"/>
    <property type="match status" value="1"/>
</dbReference>
<evidence type="ECO:0000256" key="6">
    <source>
        <dbReference type="ARBA" id="ARBA00023136"/>
    </source>
</evidence>
<feature type="chain" id="PRO_5019766648" description="GOLD domain-containing protein" evidence="9">
    <location>
        <begin position="23"/>
        <end position="217"/>
    </location>
</feature>
<feature type="signal peptide" evidence="9">
    <location>
        <begin position="1"/>
        <end position="22"/>
    </location>
</feature>
<keyword evidence="5 8" id="KW-1133">Transmembrane helix</keyword>
<dbReference type="GO" id="GO:0016020">
    <property type="term" value="C:membrane"/>
    <property type="evidence" value="ECO:0007669"/>
    <property type="project" value="UniProtKB-SubCell"/>
</dbReference>
<dbReference type="InterPro" id="IPR009038">
    <property type="entry name" value="GOLD_dom"/>
</dbReference>
<evidence type="ECO:0000256" key="3">
    <source>
        <dbReference type="ARBA" id="ARBA00022692"/>
    </source>
</evidence>
<dbReference type="PROSITE" id="PS50866">
    <property type="entry name" value="GOLD"/>
    <property type="match status" value="1"/>
</dbReference>
<evidence type="ECO:0000313" key="12">
    <source>
        <dbReference type="Proteomes" id="UP000595140"/>
    </source>
</evidence>
<evidence type="ECO:0000256" key="2">
    <source>
        <dbReference type="ARBA" id="ARBA00007104"/>
    </source>
</evidence>
<dbReference type="InterPro" id="IPR015720">
    <property type="entry name" value="Emp24-like"/>
</dbReference>
<protein>
    <recommendedName>
        <fullName evidence="10">GOLD domain-containing protein</fullName>
    </recommendedName>
</protein>
<accession>A0A484LXP8</accession>
<comment type="similarity">
    <text evidence="2 7">Belongs to the EMP24/GP25L family.</text>
</comment>
<evidence type="ECO:0000256" key="4">
    <source>
        <dbReference type="ARBA" id="ARBA00022729"/>
    </source>
</evidence>
<proteinExistence type="inferred from homology"/>
<keyword evidence="3 7" id="KW-0812">Transmembrane</keyword>
<feature type="domain" description="GOLD" evidence="10">
    <location>
        <begin position="32"/>
        <end position="127"/>
    </location>
</feature>
<evidence type="ECO:0000256" key="8">
    <source>
        <dbReference type="SAM" id="Phobius"/>
    </source>
</evidence>
<dbReference type="SMART" id="SM01190">
    <property type="entry name" value="EMP24_GP25L"/>
    <property type="match status" value="1"/>
</dbReference>
<evidence type="ECO:0000256" key="1">
    <source>
        <dbReference type="ARBA" id="ARBA00004479"/>
    </source>
</evidence>
<sequence>MRLVAAIAVAVLAAAALLTGEAVWLDLPGEGTKCVAEDIRSNVVVMADYYVIHEEEHVAGNAALPAISVKVTSPFGNNLHHEEKVTHGQFAFTTTESGDHLVCFWMATPTTTTTNNKAATVGIDIKVGIAAKDWDSIAKKEKTQGLELELMKLEGLVQAIHENLAYLKIREAEMREVSERTNERVAWFSILSIALCILISLLQTCHIKGFFRNKKLL</sequence>
<keyword evidence="4 9" id="KW-0732">Signal</keyword>
<comment type="subcellular location">
    <subcellularLocation>
        <location evidence="1 7">Membrane</location>
        <topology evidence="1 7">Single-pass type I membrane protein</topology>
    </subcellularLocation>
</comment>
<feature type="transmembrane region" description="Helical" evidence="8">
    <location>
        <begin position="185"/>
        <end position="205"/>
    </location>
</feature>
<evidence type="ECO:0000259" key="10">
    <source>
        <dbReference type="PROSITE" id="PS50866"/>
    </source>
</evidence>
<dbReference type="Proteomes" id="UP000595140">
    <property type="component" value="Unassembled WGS sequence"/>
</dbReference>
<dbReference type="Pfam" id="PF01105">
    <property type="entry name" value="EMP24_GP25L"/>
    <property type="match status" value="1"/>
</dbReference>
<evidence type="ECO:0000256" key="5">
    <source>
        <dbReference type="ARBA" id="ARBA00022989"/>
    </source>
</evidence>
<dbReference type="EMBL" id="OOIL02002239">
    <property type="protein sequence ID" value="VFQ81057.1"/>
    <property type="molecule type" value="Genomic_DNA"/>
</dbReference>
<keyword evidence="12" id="KW-1185">Reference proteome</keyword>